<accession>A0ABW8UMH1</accession>
<proteinExistence type="predicted"/>
<evidence type="ECO:0000313" key="4">
    <source>
        <dbReference type="Proteomes" id="UP001625374"/>
    </source>
</evidence>
<name>A0ABW8UMH1_9LACT</name>
<feature type="domain" description="Conserved hypothetical protein CHP02679 N terminus" evidence="2">
    <location>
        <begin position="52"/>
        <end position="266"/>
    </location>
</feature>
<sequence>MKADFALDLKVKVGYVMNEALKEAVAFFKAEAVYGKLFSAFAKKYRSLGRMSGSISLEKYSIGEIETIARFLGMRQDLLLDQNKVSIQAFEKQLAIYRFEGVSLKEIVEAYCGIHLVSNREKREAKLIEKHIFFEKQKESFPNLSYWLQYIQSQPKENRWLHQLIDQDKSEFSDLIRRLNQLVENLPKKPIRLPVFAQQQLGNPHALDRNQWLSRLFLHKLSFDMANIEESPVIEVPNSSEEYSELLLTFNLLRDDITNDITLVNILADTKVENKQAVWRAASQTHTVMNVPIRELLAVESLYPSNSSKKVHIVENSGVFSSIIDEVPQVPLICTHGQFTLATWKCLDLFDESTHFYYASDMDPEGIGMANRLIERYGNRVILWKMDAKSYEKAVSSDNDLTFRRIQQLKGLKSPMLKELKMKMVELKSPAYQEALLDEMIEELENNY</sequence>
<keyword evidence="4" id="KW-1185">Reference proteome</keyword>
<dbReference type="NCBIfam" id="TIGR02679">
    <property type="entry name" value="TIGR02679 family protein"/>
    <property type="match status" value="1"/>
</dbReference>
<dbReference type="InterPro" id="IPR013495">
    <property type="entry name" value="CHP02679"/>
</dbReference>
<dbReference type="Pfam" id="PF09664">
    <property type="entry name" value="DUF2399"/>
    <property type="match status" value="1"/>
</dbReference>
<reference evidence="3 4" key="1">
    <citation type="submission" date="2024-08" db="EMBL/GenBank/DDBJ databases">
        <authorList>
            <person name="Arias E."/>
        </authorList>
    </citation>
    <scope>NUCLEOTIDE SEQUENCE [LARGE SCALE GENOMIC DNA]</scope>
    <source>
        <strain evidence="3 4">FAM 24106</strain>
    </source>
</reference>
<feature type="domain" description="DUF2399" evidence="1">
    <location>
        <begin position="290"/>
        <end position="444"/>
    </location>
</feature>
<evidence type="ECO:0000259" key="1">
    <source>
        <dbReference type="Pfam" id="PF09664"/>
    </source>
</evidence>
<organism evidence="3 4">
    <name type="scientific">Marinilactibacillus psychrotolerans</name>
    <dbReference type="NCBI Taxonomy" id="191770"/>
    <lineage>
        <taxon>Bacteria</taxon>
        <taxon>Bacillati</taxon>
        <taxon>Bacillota</taxon>
        <taxon>Bacilli</taxon>
        <taxon>Lactobacillales</taxon>
        <taxon>Carnobacteriaceae</taxon>
        <taxon>Marinilactibacillus</taxon>
    </lineage>
</organism>
<dbReference type="InterPro" id="IPR024466">
    <property type="entry name" value="CHP02679_N"/>
</dbReference>
<evidence type="ECO:0000259" key="2">
    <source>
        <dbReference type="Pfam" id="PF11796"/>
    </source>
</evidence>
<dbReference type="Pfam" id="PF11796">
    <property type="entry name" value="DUF3323"/>
    <property type="match status" value="1"/>
</dbReference>
<dbReference type="RefSeq" id="WP_407144540.1">
    <property type="nucleotide sequence ID" value="NZ_JBGQQN010000023.1"/>
</dbReference>
<dbReference type="InterPro" id="IPR024465">
    <property type="entry name" value="DUF2399"/>
</dbReference>
<dbReference type="Proteomes" id="UP001625374">
    <property type="component" value="Unassembled WGS sequence"/>
</dbReference>
<protein>
    <submittedName>
        <fullName evidence="3">TIGR02679 family protein</fullName>
    </submittedName>
</protein>
<comment type="caution">
    <text evidence="3">The sequence shown here is derived from an EMBL/GenBank/DDBJ whole genome shotgun (WGS) entry which is preliminary data.</text>
</comment>
<evidence type="ECO:0000313" key="3">
    <source>
        <dbReference type="EMBL" id="MFL2103902.1"/>
    </source>
</evidence>
<dbReference type="EMBL" id="JBGQQK010000051">
    <property type="protein sequence ID" value="MFL2103902.1"/>
    <property type="molecule type" value="Genomic_DNA"/>
</dbReference>
<gene>
    <name evidence="3" type="ORF">ACEN37_11655</name>
</gene>